<proteinExistence type="predicted"/>
<evidence type="ECO:0000313" key="1">
    <source>
        <dbReference type="EMBL" id="BBM87105.1"/>
    </source>
</evidence>
<keyword evidence="2" id="KW-1185">Reference proteome</keyword>
<dbReference type="KEGG" id="uam:UABAM_05508"/>
<dbReference type="AlphaFoldDB" id="A0A5S9IV19"/>
<dbReference type="RefSeq" id="WP_151971134.1">
    <property type="nucleotide sequence ID" value="NZ_AP019860.1"/>
</dbReference>
<organism evidence="1 2">
    <name type="scientific">Uabimicrobium amorphum</name>
    <dbReference type="NCBI Taxonomy" id="2596890"/>
    <lineage>
        <taxon>Bacteria</taxon>
        <taxon>Pseudomonadati</taxon>
        <taxon>Planctomycetota</taxon>
        <taxon>Candidatus Uabimicrobiia</taxon>
        <taxon>Candidatus Uabimicrobiales</taxon>
        <taxon>Candidatus Uabimicrobiaceae</taxon>
        <taxon>Candidatus Uabimicrobium</taxon>
    </lineage>
</organism>
<name>A0A5S9IV19_UABAM</name>
<sequence length="88" mass="10243">MYRFTKPVLPLILFFYLFIMNPLLKTVLCNIIGNVLTGILNKKSQEVRSELLRKAFDEIKSIDPDAIIDLLQKSKEADLFQKERSKLD</sequence>
<gene>
    <name evidence="1" type="ORF">UABAM_05508</name>
</gene>
<evidence type="ECO:0000313" key="2">
    <source>
        <dbReference type="Proteomes" id="UP000326354"/>
    </source>
</evidence>
<reference evidence="1 2" key="1">
    <citation type="submission" date="2019-08" db="EMBL/GenBank/DDBJ databases">
        <title>Complete genome sequence of Candidatus Uab amorphum.</title>
        <authorList>
            <person name="Shiratori T."/>
            <person name="Suzuki S."/>
            <person name="Kakizawa Y."/>
            <person name="Ishida K."/>
        </authorList>
    </citation>
    <scope>NUCLEOTIDE SEQUENCE [LARGE SCALE GENOMIC DNA]</scope>
    <source>
        <strain evidence="1 2">SRT547</strain>
    </source>
</reference>
<dbReference type="Proteomes" id="UP000326354">
    <property type="component" value="Chromosome"/>
</dbReference>
<protein>
    <submittedName>
        <fullName evidence="1">Uncharacterized protein</fullName>
    </submittedName>
</protein>
<accession>A0A5S9IV19</accession>
<dbReference type="EMBL" id="AP019860">
    <property type="protein sequence ID" value="BBM87105.1"/>
    <property type="molecule type" value="Genomic_DNA"/>
</dbReference>